<dbReference type="EMBL" id="JACKXD010000007">
    <property type="protein sequence ID" value="MBB6647777.1"/>
    <property type="molecule type" value="Genomic_DNA"/>
</dbReference>
<dbReference type="InterPro" id="IPR019405">
    <property type="entry name" value="Lactonase_7-beta_prop"/>
</dbReference>
<gene>
    <name evidence="2" type="ORF">H5V44_16055</name>
</gene>
<keyword evidence="3" id="KW-1185">Reference proteome</keyword>
<name>A0A7J9SNQ2_9EURY</name>
<organism evidence="2 3">
    <name type="scientific">Halobellus ruber</name>
    <dbReference type="NCBI Taxonomy" id="2761102"/>
    <lineage>
        <taxon>Archaea</taxon>
        <taxon>Methanobacteriati</taxon>
        <taxon>Methanobacteriota</taxon>
        <taxon>Stenosarchaea group</taxon>
        <taxon>Halobacteria</taxon>
        <taxon>Halobacteriales</taxon>
        <taxon>Haloferacaceae</taxon>
        <taxon>Halobellus</taxon>
    </lineage>
</organism>
<evidence type="ECO:0000313" key="2">
    <source>
        <dbReference type="EMBL" id="MBB6647777.1"/>
    </source>
</evidence>
<dbReference type="GO" id="GO:0017057">
    <property type="term" value="F:6-phosphogluconolactonase activity"/>
    <property type="evidence" value="ECO:0007669"/>
    <property type="project" value="TreeGrafter"/>
</dbReference>
<evidence type="ECO:0000313" key="3">
    <source>
        <dbReference type="Proteomes" id="UP000546257"/>
    </source>
</evidence>
<dbReference type="InterPro" id="IPR015943">
    <property type="entry name" value="WD40/YVTN_repeat-like_dom_sf"/>
</dbReference>
<sequence length="348" mass="37546">MGGSEFAVVGSYTREGGDGISTYRIEDKSITLCDIAWEENPSFLDIHPTQEFFVAVNERENGSAVSYRIEEEDGSLDRIDVTETGDAGPCHIAVSPCGEYAVVSHYAGGSVTLLSTSIDGVFDGPLDRQEHMGSGARDGRQTAPHPHSAWFVTDSLIYVPDLGTDQVVVYELDRSAEQLRPLSNATIDCSPGVGPRHLAIHPDEPVGYLLNELSPALTILDLSEPRSPVVGDTHSTLPEDADPAGTIAADVHVHPDGKDVFATNRGHNSITRFALGESPLNVSRAGVRSTGGEWPRNFSIHPDGEQIFICNQHSDNVVPFRFDPDVGALDRIETGEVEVSSPTCIRFL</sequence>
<dbReference type="SUPFAM" id="SSF51004">
    <property type="entry name" value="C-terminal (heme d1) domain of cytochrome cd1-nitrite reductase"/>
    <property type="match status" value="1"/>
</dbReference>
<dbReference type="PANTHER" id="PTHR30344:SF1">
    <property type="entry name" value="6-PHOSPHOGLUCONOLACTONASE"/>
    <property type="match status" value="1"/>
</dbReference>
<dbReference type="AlphaFoldDB" id="A0A7J9SNQ2"/>
<reference evidence="2 3" key="1">
    <citation type="submission" date="2020-08" db="EMBL/GenBank/DDBJ databases">
        <authorList>
            <person name="Seo M.-J."/>
        </authorList>
    </citation>
    <scope>NUCLEOTIDE SEQUENCE [LARGE SCALE GENOMIC DNA]</scope>
    <source>
        <strain evidence="2 3">MBLA0160</strain>
    </source>
</reference>
<protein>
    <submittedName>
        <fullName evidence="2">Lactonase family protein</fullName>
    </submittedName>
</protein>
<comment type="similarity">
    <text evidence="1">Belongs to the cycloisomerase 2 family.</text>
</comment>
<comment type="caution">
    <text evidence="2">The sequence shown here is derived from an EMBL/GenBank/DDBJ whole genome shotgun (WGS) entry which is preliminary data.</text>
</comment>
<proteinExistence type="inferred from homology"/>
<dbReference type="PANTHER" id="PTHR30344">
    <property type="entry name" value="6-PHOSPHOGLUCONOLACTONASE-RELATED"/>
    <property type="match status" value="1"/>
</dbReference>
<dbReference type="RefSeq" id="WP_185194152.1">
    <property type="nucleotide sequence ID" value="NZ_JACKXD010000007.1"/>
</dbReference>
<evidence type="ECO:0000256" key="1">
    <source>
        <dbReference type="ARBA" id="ARBA00005564"/>
    </source>
</evidence>
<dbReference type="InterPro" id="IPR050282">
    <property type="entry name" value="Cycloisomerase_2"/>
</dbReference>
<dbReference type="Pfam" id="PF10282">
    <property type="entry name" value="Lactonase"/>
    <property type="match status" value="1"/>
</dbReference>
<dbReference type="InterPro" id="IPR011048">
    <property type="entry name" value="Haem_d1_sf"/>
</dbReference>
<dbReference type="Proteomes" id="UP000546257">
    <property type="component" value="Unassembled WGS sequence"/>
</dbReference>
<accession>A0A7J9SNQ2</accession>
<dbReference type="Gene3D" id="2.130.10.10">
    <property type="entry name" value="YVTN repeat-like/Quinoprotein amine dehydrogenase"/>
    <property type="match status" value="1"/>
</dbReference>